<dbReference type="EMBL" id="OZ035841">
    <property type="protein sequence ID" value="CAL1590252.1"/>
    <property type="molecule type" value="Genomic_DNA"/>
</dbReference>
<evidence type="ECO:0000313" key="2">
    <source>
        <dbReference type="EMBL" id="CAL1590252.1"/>
    </source>
</evidence>
<feature type="compositionally biased region" description="Polar residues" evidence="1">
    <location>
        <begin position="170"/>
        <end position="181"/>
    </location>
</feature>
<organism evidence="2 3">
    <name type="scientific">Knipowitschia caucasica</name>
    <name type="common">Caucasian dwarf goby</name>
    <name type="synonym">Pomatoschistus caucasicus</name>
    <dbReference type="NCBI Taxonomy" id="637954"/>
    <lineage>
        <taxon>Eukaryota</taxon>
        <taxon>Metazoa</taxon>
        <taxon>Chordata</taxon>
        <taxon>Craniata</taxon>
        <taxon>Vertebrata</taxon>
        <taxon>Euteleostomi</taxon>
        <taxon>Actinopterygii</taxon>
        <taxon>Neopterygii</taxon>
        <taxon>Teleostei</taxon>
        <taxon>Neoteleostei</taxon>
        <taxon>Acanthomorphata</taxon>
        <taxon>Gobiaria</taxon>
        <taxon>Gobiiformes</taxon>
        <taxon>Gobioidei</taxon>
        <taxon>Gobiidae</taxon>
        <taxon>Gobiinae</taxon>
        <taxon>Knipowitschia</taxon>
    </lineage>
</organism>
<dbReference type="Proteomes" id="UP001497482">
    <property type="component" value="Chromosome 19"/>
</dbReference>
<dbReference type="PANTHER" id="PTHR24023">
    <property type="entry name" value="COLLAGEN ALPHA"/>
    <property type="match status" value="1"/>
</dbReference>
<feature type="compositionally biased region" description="Basic residues" evidence="1">
    <location>
        <begin position="112"/>
        <end position="127"/>
    </location>
</feature>
<dbReference type="GO" id="GO:0030198">
    <property type="term" value="P:extracellular matrix organization"/>
    <property type="evidence" value="ECO:0007669"/>
    <property type="project" value="TreeGrafter"/>
</dbReference>
<dbReference type="InterPro" id="IPR050149">
    <property type="entry name" value="Collagen_superfamily"/>
</dbReference>
<feature type="compositionally biased region" description="Gly residues" evidence="1">
    <location>
        <begin position="218"/>
        <end position="227"/>
    </location>
</feature>
<dbReference type="GO" id="GO:0030020">
    <property type="term" value="F:extracellular matrix structural constituent conferring tensile strength"/>
    <property type="evidence" value="ECO:0007669"/>
    <property type="project" value="TreeGrafter"/>
</dbReference>
<gene>
    <name evidence="2" type="ORF">KC01_LOCUS19788</name>
</gene>
<dbReference type="GO" id="GO:0031012">
    <property type="term" value="C:extracellular matrix"/>
    <property type="evidence" value="ECO:0007669"/>
    <property type="project" value="TreeGrafter"/>
</dbReference>
<feature type="region of interest" description="Disordered" evidence="1">
    <location>
        <begin position="203"/>
        <end position="245"/>
    </location>
</feature>
<keyword evidence="3" id="KW-1185">Reference proteome</keyword>
<accession>A0AAV2KK58</accession>
<feature type="region of interest" description="Disordered" evidence="1">
    <location>
        <begin position="112"/>
        <end position="181"/>
    </location>
</feature>
<dbReference type="AlphaFoldDB" id="A0AAV2KK58"/>
<dbReference type="GO" id="GO:0005615">
    <property type="term" value="C:extracellular space"/>
    <property type="evidence" value="ECO:0007669"/>
    <property type="project" value="TreeGrafter"/>
</dbReference>
<protein>
    <submittedName>
        <fullName evidence="2">Uncharacterized protein</fullName>
    </submittedName>
</protein>
<dbReference type="PANTHER" id="PTHR24023:SF1112">
    <property type="entry name" value="COL_CUTICLE_N DOMAIN-CONTAINING PROTEIN-RELATED"/>
    <property type="match status" value="1"/>
</dbReference>
<evidence type="ECO:0000256" key="1">
    <source>
        <dbReference type="SAM" id="MobiDB-lite"/>
    </source>
</evidence>
<reference evidence="2 3" key="1">
    <citation type="submission" date="2024-04" db="EMBL/GenBank/DDBJ databases">
        <authorList>
            <person name="Waldvogel A.-M."/>
            <person name="Schoenle A."/>
        </authorList>
    </citation>
    <scope>NUCLEOTIDE SEQUENCE [LARGE SCALE GENOMIC DNA]</scope>
</reference>
<evidence type="ECO:0000313" key="3">
    <source>
        <dbReference type="Proteomes" id="UP001497482"/>
    </source>
</evidence>
<proteinExistence type="predicted"/>
<sequence>METQVVLVLTEPKEKEEIQVMEANKDCKVSLDPEGTLDSQVCQGPVQMESAGRMVCLVFLEQRASLERCWGPLLGPLDPTAFLGPLETRGSLALLEDLVHLVSLALRTSRRIHRRSPRTQRRPRSQRKLSGPPGCPGFPGRKGERGDPGFHGPAGMKGSPGLPGNPQGLLDSSRTPLPDSQDQAPYLAVLEYLASRVREVSQSLTGFPGQPGRPGSPGFPGGKGFPGDPGKKRTARRSCIPWTER</sequence>
<name>A0AAV2KK58_KNICA</name>